<dbReference type="SMART" id="SM00054">
    <property type="entry name" value="EFh"/>
    <property type="match status" value="3"/>
</dbReference>
<keyword evidence="5" id="KW-1185">Reference proteome</keyword>
<dbReference type="Pfam" id="PF13499">
    <property type="entry name" value="EF-hand_7"/>
    <property type="match status" value="2"/>
</dbReference>
<dbReference type="PANTHER" id="PTHR23048:SF0">
    <property type="entry name" value="CALMODULIN LIKE 3"/>
    <property type="match status" value="1"/>
</dbReference>
<evidence type="ECO:0000256" key="2">
    <source>
        <dbReference type="ARBA" id="ARBA00022837"/>
    </source>
</evidence>
<dbReference type="AlphaFoldDB" id="A0A813NA97"/>
<evidence type="ECO:0000259" key="3">
    <source>
        <dbReference type="PROSITE" id="PS50222"/>
    </source>
</evidence>
<dbReference type="GO" id="GO:0005509">
    <property type="term" value="F:calcium ion binding"/>
    <property type="evidence" value="ECO:0007669"/>
    <property type="project" value="InterPro"/>
</dbReference>
<dbReference type="PANTHER" id="PTHR23048">
    <property type="entry name" value="MYOSIN LIGHT CHAIN 1, 3"/>
    <property type="match status" value="1"/>
</dbReference>
<dbReference type="OrthoDB" id="26525at2759"/>
<feature type="domain" description="EF-hand" evidence="3">
    <location>
        <begin position="140"/>
        <end position="173"/>
    </location>
</feature>
<sequence length="173" mass="19975">MSSLKQGINAPRKSILPREPLTNEEEIEYKQAFFISDHDKDGLINSKELSKLIRSLERNPSDNEIQQLIENIVDAEKKLINCNQFLTMMSILKKTLYIDERKQLREIFNSFDTDGNGLIDSEDLRLAMRVLTNGNDDMKLTKEEINEMIALVDIDKDGRLSFDEFVSVFTEQA</sequence>
<organism evidence="4 5">
    <name type="scientific">Adineta steineri</name>
    <dbReference type="NCBI Taxonomy" id="433720"/>
    <lineage>
        <taxon>Eukaryota</taxon>
        <taxon>Metazoa</taxon>
        <taxon>Spiralia</taxon>
        <taxon>Gnathifera</taxon>
        <taxon>Rotifera</taxon>
        <taxon>Eurotatoria</taxon>
        <taxon>Bdelloidea</taxon>
        <taxon>Adinetida</taxon>
        <taxon>Adinetidae</taxon>
        <taxon>Adineta</taxon>
    </lineage>
</organism>
<dbReference type="InterPro" id="IPR018247">
    <property type="entry name" value="EF_Hand_1_Ca_BS"/>
</dbReference>
<dbReference type="Gene3D" id="1.10.238.10">
    <property type="entry name" value="EF-hand"/>
    <property type="match status" value="2"/>
</dbReference>
<keyword evidence="2" id="KW-0106">Calcium</keyword>
<evidence type="ECO:0000256" key="1">
    <source>
        <dbReference type="ARBA" id="ARBA00022737"/>
    </source>
</evidence>
<dbReference type="InterPro" id="IPR002048">
    <property type="entry name" value="EF_hand_dom"/>
</dbReference>
<reference evidence="4" key="1">
    <citation type="submission" date="2021-02" db="EMBL/GenBank/DDBJ databases">
        <authorList>
            <person name="Nowell W R."/>
        </authorList>
    </citation>
    <scope>NUCLEOTIDE SEQUENCE</scope>
</reference>
<protein>
    <recommendedName>
        <fullName evidence="3">EF-hand domain-containing protein</fullName>
    </recommendedName>
</protein>
<accession>A0A813NA97</accession>
<dbReference type="InterPro" id="IPR050230">
    <property type="entry name" value="CALM/Myosin/TropC-like"/>
</dbReference>
<dbReference type="SUPFAM" id="SSF47473">
    <property type="entry name" value="EF-hand"/>
    <property type="match status" value="1"/>
</dbReference>
<evidence type="ECO:0000313" key="4">
    <source>
        <dbReference type="EMBL" id="CAF0735167.1"/>
    </source>
</evidence>
<name>A0A813NA97_9BILA</name>
<gene>
    <name evidence="4" type="ORF">QVE165_LOCUS544</name>
</gene>
<comment type="caution">
    <text evidence="4">The sequence shown here is derived from an EMBL/GenBank/DDBJ whole genome shotgun (WGS) entry which is preliminary data.</text>
</comment>
<dbReference type="InterPro" id="IPR011992">
    <property type="entry name" value="EF-hand-dom_pair"/>
</dbReference>
<feature type="domain" description="EF-hand" evidence="3">
    <location>
        <begin position="24"/>
        <end position="59"/>
    </location>
</feature>
<dbReference type="EMBL" id="CAJNOM010000002">
    <property type="protein sequence ID" value="CAF0735167.1"/>
    <property type="molecule type" value="Genomic_DNA"/>
</dbReference>
<keyword evidence="1" id="KW-0677">Repeat</keyword>
<dbReference type="FunFam" id="1.10.238.10:FF:000003">
    <property type="entry name" value="Calmodulin A"/>
    <property type="match status" value="1"/>
</dbReference>
<dbReference type="Proteomes" id="UP000663832">
    <property type="component" value="Unassembled WGS sequence"/>
</dbReference>
<dbReference type="GO" id="GO:0016460">
    <property type="term" value="C:myosin II complex"/>
    <property type="evidence" value="ECO:0007669"/>
    <property type="project" value="TreeGrafter"/>
</dbReference>
<dbReference type="PROSITE" id="PS00018">
    <property type="entry name" value="EF_HAND_1"/>
    <property type="match status" value="3"/>
</dbReference>
<proteinExistence type="predicted"/>
<feature type="domain" description="EF-hand" evidence="3">
    <location>
        <begin position="99"/>
        <end position="134"/>
    </location>
</feature>
<dbReference type="CDD" id="cd00051">
    <property type="entry name" value="EFh"/>
    <property type="match status" value="1"/>
</dbReference>
<dbReference type="PROSITE" id="PS50222">
    <property type="entry name" value="EF_HAND_2"/>
    <property type="match status" value="3"/>
</dbReference>
<evidence type="ECO:0000313" key="5">
    <source>
        <dbReference type="Proteomes" id="UP000663832"/>
    </source>
</evidence>